<dbReference type="InterPro" id="IPR046540">
    <property type="entry name" value="DMFA2_C"/>
</dbReference>
<evidence type="ECO:0000256" key="1">
    <source>
        <dbReference type="ARBA" id="ARBA00022729"/>
    </source>
</evidence>
<accession>A0AAU7C8M8</accession>
<dbReference type="InterPro" id="IPR026919">
    <property type="entry name" value="ADGRV1"/>
</dbReference>
<dbReference type="EMBL" id="CP155447">
    <property type="protein sequence ID" value="XBH01733.1"/>
    <property type="molecule type" value="Genomic_DNA"/>
</dbReference>
<sequence length="1606" mass="167092">MEDRTLLASNPIVDENLLPGNPASEWDINGAGDSSLQGFATDISVDQGQTVSFKINDTARVAYHIDIYRLGYYGGLGARKVATISSSSTQRQAQPAGLRDSVTGLLDCGNWSVSATWAVPASATSGLYLAKLIRDDTGGASHIPFVVRDDDGHSDLLYQTSDTTWQAYNNYGGNSLYEGSSSYGARAVKVSYNRPWNTRATAGGLGVTNWFFWAEYPMVRWMEKNGYNVSYFTDVDSDRRGAEILEHKAFLSVGHDEYWSGGQRNNVEAARDAGVNLAFFSGNEVFWKTRWETSIDGSGTPYRTLVCYKETHANAKIDPVANVWTGTWRDPRFSPPADGGRPENSLTGTIFTVNQGAGGDFGTAIKVPEAEGKLRFWRNTSVATLQAGQTATLSNGTLGYEWDEDLDNGSRPAGLIRLSSTVENVPQRILDNGSNYGPATATHSLTLYRDDSGALVFGAGTVQWSFGLDATHDGPATVPDVRMQQATVNLFADMGIQPGSLQPGLVATTASTDTARPTSVITSLVNGATLQGGTPITISGTATDTGGGIIAAVEISTDGGLTWHRATGRTSWSYNWTPTIGGATSIRTRAVDDSVNLEVPTTGVAVTVTVSVANSLWNSSVTPAVASENDRNAVELGLKFTSDVAGSITGIRFYKGLSNTGTHVAHLWTSTGSLLATATFINESATGWQQVSFPSPVAITANTTYVVSYFAPVGGYAVNVNYFSNSGFDNGSLHAPASAVSGGNGVYLYGSSGGFPTSTYNGSNYWVDPLFTASAADTTPPTISTRSPIANAGNVSTTAVITATFSEALQTGTVAMTLSGPGGAVSGSLAYNSATNTATFTPSAPLLAQTTYLVTVNNAKDTAGNAMASVTWSFTTAAAPLPVLAVNDLAVIEGNSGTVNAVFNVTLSVPSAQAVTVTYATANGTATAGSDYLAIPPATLTFAPGETSKSVTVLILGDTLPEGNEAFFLNLSAPTNATLADPQGQGTIVDDEVTLIGSDGFGYAAYTQPFEALDLVPGDLGVTTIRATGDNNSNAITLSSGLTFNFYGTSYTTLNVSTNGLITFASANTSGSNANLTSAPTQRAIAPLWDDWINTTGNAMILAKYEDTNLDGTNDRLILEWNRVQGAPTSPTPVTFQAILTLNTGASAGDILFNYPSLATGDSRANGASATVGIKDSGTQGANRLLVSFNSTSLYVGSSQAIRIVRDAVAPTVALTGPANGAAVTGTSTVTANASDNVRVAGVQFLLDGVALGAEDTVAPYALTWNTIGVANGVHVLTALARDAAGNVATSAAVTVTVSNTVATALVAAYGFNEGTGTTTTDDSGHGLNGILSNATWTAAGRFGNALVFNGTNALVTVNDNSLLDLTSGMTLEAWVNPVALNGWTTAILKERPGGLAYAIYASDNSGQPPASYINRSGADYNVVGASALALNTWTHVASTYDGATMRLYVNGTLVQTRALAGTIVTSANALRIGGNAIWGEYFNGRIDEVRVYSRALAQSEIQTDMNTPIGGGSGGLAAMEVPTAPSVSSLLTPEAMEPVVVEAAAGPQPLFSLANALDSLAQEDLRIPVDDSTLSQLALELIQARARRSRLVSDPFVSFHGSRRS</sequence>
<dbReference type="GO" id="GO:0004930">
    <property type="term" value="F:G protein-coupled receptor activity"/>
    <property type="evidence" value="ECO:0007669"/>
    <property type="project" value="InterPro"/>
</dbReference>
<dbReference type="Gene3D" id="2.60.40.650">
    <property type="match status" value="1"/>
</dbReference>
<evidence type="ECO:0000256" key="4">
    <source>
        <dbReference type="ARBA" id="ARBA00023157"/>
    </source>
</evidence>
<dbReference type="Pfam" id="PF13205">
    <property type="entry name" value="Big_5"/>
    <property type="match status" value="1"/>
</dbReference>
<evidence type="ECO:0000256" key="3">
    <source>
        <dbReference type="ARBA" id="ARBA00022837"/>
    </source>
</evidence>
<dbReference type="Gene3D" id="2.60.40.2030">
    <property type="match status" value="1"/>
</dbReference>
<dbReference type="InterPro" id="IPR038081">
    <property type="entry name" value="CalX-like_sf"/>
</dbReference>
<gene>
    <name evidence="7" type="ORF">V5E97_25730</name>
</gene>
<dbReference type="InterPro" id="IPR025141">
    <property type="entry name" value="DUF4082"/>
</dbReference>
<organism evidence="7">
    <name type="scientific">Singulisphaera sp. Ch08</name>
    <dbReference type="NCBI Taxonomy" id="3120278"/>
    <lineage>
        <taxon>Bacteria</taxon>
        <taxon>Pseudomonadati</taxon>
        <taxon>Planctomycetota</taxon>
        <taxon>Planctomycetia</taxon>
        <taxon>Isosphaerales</taxon>
        <taxon>Isosphaeraceae</taxon>
        <taxon>Singulisphaera</taxon>
    </lineage>
</organism>
<evidence type="ECO:0000259" key="6">
    <source>
        <dbReference type="SMART" id="SM00560"/>
    </source>
</evidence>
<protein>
    <submittedName>
        <fullName evidence="7">N,N-dimethylformamidase beta subunit family domain-containing protein</fullName>
    </submittedName>
</protein>
<dbReference type="InterPro" id="IPR006558">
    <property type="entry name" value="LamG-like"/>
</dbReference>
<dbReference type="Gene3D" id="2.60.40.10">
    <property type="entry name" value="Immunoglobulins"/>
    <property type="match status" value="1"/>
</dbReference>
<keyword evidence="4" id="KW-1015">Disulfide bond</keyword>
<evidence type="ECO:0000313" key="7">
    <source>
        <dbReference type="EMBL" id="XBH01733.1"/>
    </source>
</evidence>
<evidence type="ECO:0000256" key="2">
    <source>
        <dbReference type="ARBA" id="ARBA00022737"/>
    </source>
</evidence>
<dbReference type="SUPFAM" id="SSF49899">
    <property type="entry name" value="Concanavalin A-like lectins/glucanases"/>
    <property type="match status" value="1"/>
</dbReference>
<keyword evidence="1" id="KW-0732">Signal</keyword>
<dbReference type="InterPro" id="IPR014756">
    <property type="entry name" value="Ig_E-set"/>
</dbReference>
<keyword evidence="3" id="KW-0106">Calcium</keyword>
<dbReference type="Pfam" id="PF13313">
    <property type="entry name" value="DUF4082"/>
    <property type="match status" value="1"/>
</dbReference>
<dbReference type="GO" id="GO:0016020">
    <property type="term" value="C:membrane"/>
    <property type="evidence" value="ECO:0007669"/>
    <property type="project" value="InterPro"/>
</dbReference>
<dbReference type="Gene3D" id="2.60.40.1220">
    <property type="match status" value="1"/>
</dbReference>
<feature type="domain" description="Calx-beta" evidence="5">
    <location>
        <begin position="884"/>
        <end position="972"/>
    </location>
</feature>
<dbReference type="RefSeq" id="WP_406694478.1">
    <property type="nucleotide sequence ID" value="NZ_CP155447.1"/>
</dbReference>
<dbReference type="SUPFAM" id="SSF141072">
    <property type="entry name" value="CalX-like"/>
    <property type="match status" value="1"/>
</dbReference>
<dbReference type="Pfam" id="PF13385">
    <property type="entry name" value="Laminin_G_3"/>
    <property type="match status" value="1"/>
</dbReference>
<dbReference type="InterPro" id="IPR014755">
    <property type="entry name" value="Cu-Rt/internalin_Ig-like"/>
</dbReference>
<dbReference type="InterPro" id="IPR032812">
    <property type="entry name" value="SbsA_Ig"/>
</dbReference>
<evidence type="ECO:0000259" key="5">
    <source>
        <dbReference type="SMART" id="SM00237"/>
    </source>
</evidence>
<dbReference type="SMART" id="SM00560">
    <property type="entry name" value="LamGL"/>
    <property type="match status" value="1"/>
</dbReference>
<dbReference type="PANTHER" id="PTHR46682:SF1">
    <property type="entry name" value="ADHESION G-PROTEIN COUPLED RECEPTOR V1"/>
    <property type="match status" value="1"/>
</dbReference>
<dbReference type="Pfam" id="PF03160">
    <property type="entry name" value="Calx-beta"/>
    <property type="match status" value="1"/>
</dbReference>
<feature type="domain" description="LamG-like jellyroll fold" evidence="6">
    <location>
        <begin position="1368"/>
        <end position="1500"/>
    </location>
</feature>
<dbReference type="SUPFAM" id="SSF81296">
    <property type="entry name" value="E set domains"/>
    <property type="match status" value="1"/>
</dbReference>
<dbReference type="InterPro" id="IPR013320">
    <property type="entry name" value="ConA-like_dom_sf"/>
</dbReference>
<dbReference type="SMART" id="SM00237">
    <property type="entry name" value="Calx_beta"/>
    <property type="match status" value="1"/>
</dbReference>
<dbReference type="InterPro" id="IPR003644">
    <property type="entry name" value="Calx_beta"/>
</dbReference>
<keyword evidence="2" id="KW-0677">Repeat</keyword>
<name>A0AAU7C8M8_9BACT</name>
<dbReference type="Gene3D" id="2.60.120.200">
    <property type="match status" value="1"/>
</dbReference>
<dbReference type="PANTHER" id="PTHR46682">
    <property type="entry name" value="ADHESION G-PROTEIN COUPLED RECEPTOR V1"/>
    <property type="match status" value="1"/>
</dbReference>
<dbReference type="Pfam" id="PF17957">
    <property type="entry name" value="Big_7"/>
    <property type="match status" value="2"/>
</dbReference>
<proteinExistence type="predicted"/>
<dbReference type="Pfam" id="PF20254">
    <property type="entry name" value="DMFA2_C"/>
    <property type="match status" value="1"/>
</dbReference>
<dbReference type="InterPro" id="IPR013783">
    <property type="entry name" value="Ig-like_fold"/>
</dbReference>
<reference evidence="7" key="1">
    <citation type="submission" date="2024-05" db="EMBL/GenBank/DDBJ databases">
        <title>Planctomycetes of the genus Singulisphaera possess chitinolytic capabilities.</title>
        <authorList>
            <person name="Ivanova A."/>
        </authorList>
    </citation>
    <scope>NUCLEOTIDE SEQUENCE</scope>
    <source>
        <strain evidence="7">Ch08T</strain>
    </source>
</reference>